<protein>
    <submittedName>
        <fullName evidence="1">Uncharacterized protein</fullName>
    </submittedName>
</protein>
<reference evidence="1 2" key="1">
    <citation type="journal article" date="2016" name="Nat. Commun.">
        <title>Thousands of microbial genomes shed light on interconnected biogeochemical processes in an aquifer system.</title>
        <authorList>
            <person name="Anantharaman K."/>
            <person name="Brown C.T."/>
            <person name="Hug L.A."/>
            <person name="Sharon I."/>
            <person name="Castelle C.J."/>
            <person name="Probst A.J."/>
            <person name="Thomas B.C."/>
            <person name="Singh A."/>
            <person name="Wilkins M.J."/>
            <person name="Karaoz U."/>
            <person name="Brodie E.L."/>
            <person name="Williams K.H."/>
            <person name="Hubbard S.S."/>
            <person name="Banfield J.F."/>
        </authorList>
    </citation>
    <scope>NUCLEOTIDE SEQUENCE [LARGE SCALE GENOMIC DNA]</scope>
</reference>
<proteinExistence type="predicted"/>
<dbReference type="AlphaFoldDB" id="A0A1G2S5K9"/>
<dbReference type="EMBL" id="MHUS01000045">
    <property type="protein sequence ID" value="OHA79601.1"/>
    <property type="molecule type" value="Genomic_DNA"/>
</dbReference>
<dbReference type="Proteomes" id="UP000176997">
    <property type="component" value="Unassembled WGS sequence"/>
</dbReference>
<organism evidence="1 2">
    <name type="scientific">Candidatus Yonathbacteria bacterium RIFCSPHIGHO2_01_FULL_51_10</name>
    <dbReference type="NCBI Taxonomy" id="1802723"/>
    <lineage>
        <taxon>Bacteria</taxon>
        <taxon>Candidatus Yonathiibacteriota</taxon>
    </lineage>
</organism>
<comment type="caution">
    <text evidence="1">The sequence shown here is derived from an EMBL/GenBank/DDBJ whole genome shotgun (WGS) entry which is preliminary data.</text>
</comment>
<gene>
    <name evidence="1" type="ORF">A2675_02615</name>
</gene>
<evidence type="ECO:0000313" key="1">
    <source>
        <dbReference type="EMBL" id="OHA79601.1"/>
    </source>
</evidence>
<sequence length="117" mass="13179">MPMKVVTLNLGDLLKKNPNPADVWFVLSLNGVLRPNCLHKSVCRMPYETRRDFACPILTLGELRDAARSKFPSTEMTRIGVSSKERHNGTNHGWEPEFKIIDGVQPHEVAVITQQAL</sequence>
<accession>A0A1G2S5K9</accession>
<evidence type="ECO:0000313" key="2">
    <source>
        <dbReference type="Proteomes" id="UP000176997"/>
    </source>
</evidence>
<name>A0A1G2S5K9_9BACT</name>